<reference evidence="8" key="1">
    <citation type="submission" date="2015-08" db="EMBL/GenBank/DDBJ databases">
        <authorList>
            <person name="Babu N.S."/>
            <person name="Beckwith C.J."/>
            <person name="Beseler K.G."/>
            <person name="Brison A."/>
            <person name="Carone J.V."/>
            <person name="Caskin T.P."/>
            <person name="Diamond M."/>
            <person name="Durham M.E."/>
            <person name="Foxe J.M."/>
            <person name="Go M."/>
            <person name="Henderson B.A."/>
            <person name="Jones I.B."/>
            <person name="McGettigan J.A."/>
            <person name="Micheletti S.J."/>
            <person name="Nasrallah M.E."/>
            <person name="Ortiz D."/>
            <person name="Piller C.R."/>
            <person name="Privatt S.R."/>
            <person name="Schneider S.L."/>
            <person name="Sharp S."/>
            <person name="Smith T.C."/>
            <person name="Stanton J.D."/>
            <person name="Ullery H.E."/>
            <person name="Wilson R.J."/>
            <person name="Serrano M.G."/>
            <person name="Buck G."/>
            <person name="Lee V."/>
            <person name="Wang Y."/>
            <person name="Carvalho R."/>
            <person name="Voegtly L."/>
            <person name="Shi R."/>
            <person name="Duckworth R."/>
            <person name="Johnson A."/>
            <person name="Loviza R."/>
            <person name="Walstead R."/>
            <person name="Shah Z."/>
            <person name="Kiflezghi M."/>
            <person name="Wade K."/>
            <person name="Ball S.L."/>
            <person name="Bradley K.W."/>
            <person name="Asai D.J."/>
            <person name="Bowman C.A."/>
            <person name="Russell D.A."/>
            <person name="Pope W.H."/>
            <person name="Jacobs-Sera D."/>
            <person name="Hendrix R.W."/>
            <person name="Hatfull G.F."/>
        </authorList>
    </citation>
    <scope>NUCLEOTIDE SEQUENCE</scope>
</reference>
<dbReference type="PROSITE" id="PS50157">
    <property type="entry name" value="ZINC_FINGER_C2H2_2"/>
    <property type="match status" value="1"/>
</dbReference>
<feature type="region of interest" description="Disordered" evidence="5">
    <location>
        <begin position="1"/>
        <end position="24"/>
    </location>
</feature>
<dbReference type="PANTHER" id="PTHR47251:SF1">
    <property type="entry name" value="FINGER DOMAIN PROTEIN, PUTATIVE (AFU_ORTHOLOGUE AFUA_3G04180)-RELATED"/>
    <property type="match status" value="1"/>
</dbReference>
<dbReference type="AlphaFoldDB" id="A0A1D2A7B8"/>
<evidence type="ECO:0008006" key="9">
    <source>
        <dbReference type="Google" id="ProtNLM"/>
    </source>
</evidence>
<dbReference type="PROSITE" id="PS00028">
    <property type="entry name" value="ZINC_FINGER_C2H2_1"/>
    <property type="match status" value="1"/>
</dbReference>
<proteinExistence type="predicted"/>
<dbReference type="InterPro" id="IPR013087">
    <property type="entry name" value="Znf_C2H2_type"/>
</dbReference>
<keyword evidence="1" id="KW-0479">Metal-binding</keyword>
<evidence type="ECO:0000259" key="7">
    <source>
        <dbReference type="PROSITE" id="PS50174"/>
    </source>
</evidence>
<feature type="region of interest" description="Disordered" evidence="5">
    <location>
        <begin position="238"/>
        <end position="342"/>
    </location>
</feature>
<evidence type="ECO:0000256" key="2">
    <source>
        <dbReference type="ARBA" id="ARBA00022771"/>
    </source>
</evidence>
<name>A0A1D2A7B8_AUXPR</name>
<dbReference type="InterPro" id="IPR036236">
    <property type="entry name" value="Znf_C2H2_sf"/>
</dbReference>
<dbReference type="EMBL" id="GDKF01003506">
    <property type="protein sequence ID" value="JAT75116.1"/>
    <property type="molecule type" value="Transcribed_RNA"/>
</dbReference>
<organism evidence="8">
    <name type="scientific">Auxenochlorella protothecoides</name>
    <name type="common">Green microalga</name>
    <name type="synonym">Chlorella protothecoides</name>
    <dbReference type="NCBI Taxonomy" id="3075"/>
    <lineage>
        <taxon>Eukaryota</taxon>
        <taxon>Viridiplantae</taxon>
        <taxon>Chlorophyta</taxon>
        <taxon>core chlorophytes</taxon>
        <taxon>Trebouxiophyceae</taxon>
        <taxon>Chlorellales</taxon>
        <taxon>Chlorellaceae</taxon>
        <taxon>Auxenochlorella</taxon>
    </lineage>
</organism>
<feature type="compositionally biased region" description="Low complexity" evidence="5">
    <location>
        <begin position="238"/>
        <end position="256"/>
    </location>
</feature>
<dbReference type="InterPro" id="IPR022755">
    <property type="entry name" value="Znf_C2H2_jaz"/>
</dbReference>
<sequence length="342" mass="37129">MQGGVPAVVDTRLQAGRGEDFSAARKRREIDELAELANLDDDDFRLPMDHRIEDGMDWSATQRISLAEPLPAHNLGYRLLERMGWRGGGLGARGQGRAEPIPLEAGDNGVRAGLGRGEVDSQYTSVSSRRALEVEMQADEDEGRRIRREAESERVQLIREEVVDILRTFFCEICNKQYQTAMQLDEHLSSYDHHHRKRMAETHAMLAARGKKDRDRRRRKEADRELAALTEQSLAAARAAGLSGAAPPSHPAASGPETASEASLPHPPSTAAHDMPPLPSDPDASPLPPIPPPPTLPTPPPPSLPAEPPPAPTPGLSFKAKGALGRKALPKKAVFGPDSDSD</sequence>
<accession>A0A1D2A7B8</accession>
<dbReference type="PROSITE" id="PS50174">
    <property type="entry name" value="G_PATCH"/>
    <property type="match status" value="1"/>
</dbReference>
<evidence type="ECO:0000313" key="8">
    <source>
        <dbReference type="EMBL" id="JAT75116.1"/>
    </source>
</evidence>
<dbReference type="Pfam" id="PF12171">
    <property type="entry name" value="zf-C2H2_jaz"/>
    <property type="match status" value="1"/>
</dbReference>
<feature type="domain" description="C2H2-type" evidence="6">
    <location>
        <begin position="169"/>
        <end position="198"/>
    </location>
</feature>
<keyword evidence="2 4" id="KW-0863">Zinc-finger</keyword>
<evidence type="ECO:0000256" key="1">
    <source>
        <dbReference type="ARBA" id="ARBA00022723"/>
    </source>
</evidence>
<evidence type="ECO:0000256" key="4">
    <source>
        <dbReference type="PROSITE-ProRule" id="PRU00042"/>
    </source>
</evidence>
<dbReference type="Pfam" id="PF01585">
    <property type="entry name" value="G-patch"/>
    <property type="match status" value="1"/>
</dbReference>
<gene>
    <name evidence="8" type="ORF">g.27600</name>
</gene>
<protein>
    <recommendedName>
        <fullName evidence="9">G patch domain-containing protein 8</fullName>
    </recommendedName>
</protein>
<dbReference type="PANTHER" id="PTHR47251">
    <property type="entry name" value="FINGER DOMAIN PROTEIN, PUTATIVE (AFU_ORTHOLOGUE AFUA_3G04180)-RELATED"/>
    <property type="match status" value="1"/>
</dbReference>
<dbReference type="SUPFAM" id="SSF57667">
    <property type="entry name" value="beta-beta-alpha zinc fingers"/>
    <property type="match status" value="1"/>
</dbReference>
<dbReference type="GO" id="GO:0003676">
    <property type="term" value="F:nucleic acid binding"/>
    <property type="evidence" value="ECO:0007669"/>
    <property type="project" value="InterPro"/>
</dbReference>
<feature type="domain" description="G-patch" evidence="7">
    <location>
        <begin position="72"/>
        <end position="119"/>
    </location>
</feature>
<keyword evidence="3" id="KW-0862">Zinc</keyword>
<evidence type="ECO:0000256" key="3">
    <source>
        <dbReference type="ARBA" id="ARBA00022833"/>
    </source>
</evidence>
<dbReference type="InterPro" id="IPR000467">
    <property type="entry name" value="G_patch_dom"/>
</dbReference>
<feature type="compositionally biased region" description="Pro residues" evidence="5">
    <location>
        <begin position="276"/>
        <end position="313"/>
    </location>
</feature>
<dbReference type="SMART" id="SM00443">
    <property type="entry name" value="G_patch"/>
    <property type="match status" value="1"/>
</dbReference>
<evidence type="ECO:0000259" key="6">
    <source>
        <dbReference type="PROSITE" id="PS50157"/>
    </source>
</evidence>
<dbReference type="GO" id="GO:0008270">
    <property type="term" value="F:zinc ion binding"/>
    <property type="evidence" value="ECO:0007669"/>
    <property type="project" value="UniProtKB-KW"/>
</dbReference>
<evidence type="ECO:0000256" key="5">
    <source>
        <dbReference type="SAM" id="MobiDB-lite"/>
    </source>
</evidence>